<dbReference type="EC" id="2.5.1.-" evidence="12"/>
<reference evidence="13" key="2">
    <citation type="submission" date="2014-02" db="EMBL/GenBank/DDBJ databases">
        <title>Complete DNA sequence of /Kuraishia capsulata/ illustrates novel genomic features among budding yeasts (/Saccharomycotina/).</title>
        <authorList>
            <person name="Morales L."/>
            <person name="Noel B."/>
            <person name="Porcel B."/>
            <person name="Marcet-Houben M."/>
            <person name="Hullo M-F."/>
            <person name="Sacerdot C."/>
            <person name="Tekaia F."/>
            <person name="Leh-Louis V."/>
            <person name="Despons L."/>
            <person name="Khanna V."/>
            <person name="Aury J-M."/>
            <person name="Barbe V."/>
            <person name="Couloux A."/>
            <person name="Labadie K."/>
            <person name="Pelletier E."/>
            <person name="Souciet J-L."/>
            <person name="Boekhout T."/>
            <person name="Gabaldon T."/>
            <person name="Wincker P."/>
            <person name="Dujon B."/>
        </authorList>
    </citation>
    <scope>NUCLEOTIDE SEQUENCE</scope>
    <source>
        <strain evidence="13">CBS 1993</strain>
    </source>
</reference>
<dbReference type="NCBIfam" id="TIGR00055">
    <property type="entry name" value="uppS"/>
    <property type="match status" value="1"/>
</dbReference>
<evidence type="ECO:0000256" key="11">
    <source>
        <dbReference type="ARBA" id="ARBA00064670"/>
    </source>
</evidence>
<dbReference type="Pfam" id="PF01255">
    <property type="entry name" value="Prenyltransf"/>
    <property type="match status" value="1"/>
</dbReference>
<organism evidence="13 14">
    <name type="scientific">Kuraishia capsulata CBS 1993</name>
    <dbReference type="NCBI Taxonomy" id="1382522"/>
    <lineage>
        <taxon>Eukaryota</taxon>
        <taxon>Fungi</taxon>
        <taxon>Dikarya</taxon>
        <taxon>Ascomycota</taxon>
        <taxon>Saccharomycotina</taxon>
        <taxon>Pichiomycetes</taxon>
        <taxon>Pichiales</taxon>
        <taxon>Pichiaceae</taxon>
        <taxon>Kuraishia</taxon>
    </lineage>
</organism>
<dbReference type="GO" id="GO:0016094">
    <property type="term" value="P:polyprenol biosynthetic process"/>
    <property type="evidence" value="ECO:0007669"/>
    <property type="project" value="TreeGrafter"/>
</dbReference>
<dbReference type="GO" id="GO:0006888">
    <property type="term" value="P:endoplasmic reticulum to Golgi vesicle-mediated transport"/>
    <property type="evidence" value="ECO:0007669"/>
    <property type="project" value="EnsemblFungi"/>
</dbReference>
<dbReference type="EMBL" id="HG793131">
    <property type="protein sequence ID" value="CDK29802.1"/>
    <property type="molecule type" value="Genomic_DNA"/>
</dbReference>
<dbReference type="Proteomes" id="UP000019384">
    <property type="component" value="Unassembled WGS sequence"/>
</dbReference>
<dbReference type="STRING" id="1382522.W6MV71"/>
<evidence type="ECO:0000256" key="2">
    <source>
        <dbReference type="ARBA" id="ARBA00004406"/>
    </source>
</evidence>
<comment type="catalytic activity">
    <reaction evidence="9">
        <text>n isopentenyl diphosphate + (2E,6E)-farnesyl diphosphate = a di-trans,poly-cis-polyprenyl diphosphate + n diphosphate</text>
        <dbReference type="Rhea" id="RHEA:53008"/>
        <dbReference type="Rhea" id="RHEA-COMP:19494"/>
        <dbReference type="ChEBI" id="CHEBI:33019"/>
        <dbReference type="ChEBI" id="CHEBI:128769"/>
        <dbReference type="ChEBI" id="CHEBI:136960"/>
        <dbReference type="ChEBI" id="CHEBI:175763"/>
        <dbReference type="EC" id="2.5.1.87"/>
    </reaction>
</comment>
<comment type="cofactor">
    <cofactor evidence="1">
        <name>Mg(2+)</name>
        <dbReference type="ChEBI" id="CHEBI:18420"/>
    </cofactor>
</comment>
<comment type="similarity">
    <text evidence="4 12">Belongs to the UPP synthase family.</text>
</comment>
<evidence type="ECO:0000256" key="6">
    <source>
        <dbReference type="ARBA" id="ARBA00022824"/>
    </source>
</evidence>
<dbReference type="GO" id="GO:1904423">
    <property type="term" value="C:dehydrodolichyl diphosphate synthase complex"/>
    <property type="evidence" value="ECO:0007669"/>
    <property type="project" value="EnsemblFungi"/>
</dbReference>
<dbReference type="GO" id="GO:0005789">
    <property type="term" value="C:endoplasmic reticulum membrane"/>
    <property type="evidence" value="ECO:0007669"/>
    <property type="project" value="UniProtKB-SubCell"/>
</dbReference>
<evidence type="ECO:0000256" key="7">
    <source>
        <dbReference type="ARBA" id="ARBA00022842"/>
    </source>
</evidence>
<dbReference type="OrthoDB" id="4173905at2759"/>
<evidence type="ECO:0000256" key="4">
    <source>
        <dbReference type="ARBA" id="ARBA00005432"/>
    </source>
</evidence>
<dbReference type="GO" id="GO:0043048">
    <property type="term" value="P:dolichyl monophosphate biosynthetic process"/>
    <property type="evidence" value="ECO:0007669"/>
    <property type="project" value="EnsemblFungi"/>
</dbReference>
<dbReference type="InterPro" id="IPR018520">
    <property type="entry name" value="UPP_synth-like_CS"/>
</dbReference>
<dbReference type="GO" id="GO:0005811">
    <property type="term" value="C:lipid droplet"/>
    <property type="evidence" value="ECO:0007669"/>
    <property type="project" value="EnsemblFungi"/>
</dbReference>
<evidence type="ECO:0000256" key="9">
    <source>
        <dbReference type="ARBA" id="ARBA00047353"/>
    </source>
</evidence>
<dbReference type="PANTHER" id="PTHR10291">
    <property type="entry name" value="DEHYDRODOLICHYL DIPHOSPHATE SYNTHASE FAMILY MEMBER"/>
    <property type="match status" value="1"/>
</dbReference>
<reference evidence="13" key="1">
    <citation type="submission" date="2013-12" db="EMBL/GenBank/DDBJ databases">
        <authorList>
            <person name="Genoscope - CEA"/>
        </authorList>
    </citation>
    <scope>NUCLEOTIDE SEQUENCE</scope>
    <source>
        <strain evidence="13">CBS 1993</strain>
    </source>
</reference>
<evidence type="ECO:0000256" key="5">
    <source>
        <dbReference type="ARBA" id="ARBA00022679"/>
    </source>
</evidence>
<evidence type="ECO:0000313" key="14">
    <source>
        <dbReference type="Proteomes" id="UP000019384"/>
    </source>
</evidence>
<dbReference type="InterPro" id="IPR001441">
    <property type="entry name" value="UPP_synth-like"/>
</dbReference>
<comment type="subunit">
    <text evidence="11">Forms an active dehydrodolichyl diphosphate synthase complex with NUS1.</text>
</comment>
<evidence type="ECO:0000256" key="1">
    <source>
        <dbReference type="ARBA" id="ARBA00001946"/>
    </source>
</evidence>
<gene>
    <name evidence="13" type="ORF">KUCA_T00005795001</name>
</gene>
<name>W6MV71_9ASCO</name>
<sequence length="278" mass="31875">MASEWVSSFPGFKSVQSLGKKAYAGVLRTGPVPRHIGFIMDGNRRYARRRNIELKEGHNAGFESMARTLETCYDCGVECATVFAFSVENFNRSAYEVEWLMELFKHKFSQIVEHGDMCEQYGIRVRVLGDIELLPNDVIKVLRRAEQITEKNTRAVLNVCFAYTARHDIRHSIQQTISQVVKGELDSTEISEQTLESNLYTGGLPPLELLIRTSGVHRLSDFLLWECHTSTCDIEIVDTLWPEFGVKDICWILLKWSFNRMYGRKLQGVEARDDLKGE</sequence>
<comment type="subcellular location">
    <subcellularLocation>
        <location evidence="2">Endoplasmic reticulum membrane</location>
        <topology evidence="2">Peripheral membrane protein</topology>
    </subcellularLocation>
</comment>
<evidence type="ECO:0000256" key="3">
    <source>
        <dbReference type="ARBA" id="ARBA00004922"/>
    </source>
</evidence>
<dbReference type="HOGENOM" id="CLU_038505_0_0_1"/>
<dbReference type="HAMAP" id="MF_01139">
    <property type="entry name" value="ISPT"/>
    <property type="match status" value="1"/>
</dbReference>
<keyword evidence="7" id="KW-0460">Magnesium</keyword>
<comment type="pathway">
    <text evidence="3">Protein modification; protein glycosylation.</text>
</comment>
<dbReference type="CDD" id="cd00475">
    <property type="entry name" value="Cis_IPPS"/>
    <property type="match status" value="1"/>
</dbReference>
<dbReference type="PROSITE" id="PS01066">
    <property type="entry name" value="UPP_SYNTHASE"/>
    <property type="match status" value="1"/>
</dbReference>
<dbReference type="FunFam" id="3.40.1180.10:FF:000002">
    <property type="entry name" value="Alkyl transferase"/>
    <property type="match status" value="1"/>
</dbReference>
<evidence type="ECO:0000313" key="13">
    <source>
        <dbReference type="EMBL" id="CDK29802.1"/>
    </source>
</evidence>
<dbReference type="GeneID" id="34523173"/>
<evidence type="ECO:0000256" key="10">
    <source>
        <dbReference type="ARBA" id="ARBA00058504"/>
    </source>
</evidence>
<comment type="function">
    <text evidence="10">With NUS1, forms the dehydrodolichyl diphosphate synthase (DDS) complex, an essential component of the dolichol monophosphate (Dol-P) biosynthetic machinery. Adds multiple copies of isopentenyl pyrophosphate (IPP) to farnesyl pyrophosphate (FPP) to produce dehydrodolichyl diphosphate (Dedol-PP), a precursor of dolichol which is utilized as a sugar carrier in protein glycosylation in the endoplasmic reticulum (ER).</text>
</comment>
<dbReference type="GO" id="GO:0045547">
    <property type="term" value="F:ditrans,polycis-polyprenyl diphosphate synthase [(2E,6E)-farnesyl diphosphate specific] activity"/>
    <property type="evidence" value="ECO:0007669"/>
    <property type="project" value="UniProtKB-EC"/>
</dbReference>
<dbReference type="AlphaFoldDB" id="W6MV71"/>
<keyword evidence="8" id="KW-0472">Membrane</keyword>
<dbReference type="InterPro" id="IPR036424">
    <property type="entry name" value="UPP_synth-like_sf"/>
</dbReference>
<keyword evidence="14" id="KW-1185">Reference proteome</keyword>
<evidence type="ECO:0000256" key="12">
    <source>
        <dbReference type="RuleBase" id="RU363018"/>
    </source>
</evidence>
<keyword evidence="5 12" id="KW-0808">Transferase</keyword>
<proteinExistence type="inferred from homology"/>
<dbReference type="Gene3D" id="3.40.1180.10">
    <property type="entry name" value="Decaprenyl diphosphate synthase-like"/>
    <property type="match status" value="1"/>
</dbReference>
<dbReference type="PANTHER" id="PTHR10291:SF43">
    <property type="entry name" value="DEHYDRODOLICHYL DIPHOSPHATE SYNTHASE COMPLEX SUBUNIT DHDDS"/>
    <property type="match status" value="1"/>
</dbReference>
<dbReference type="RefSeq" id="XP_022461785.1">
    <property type="nucleotide sequence ID" value="XM_022602575.1"/>
</dbReference>
<accession>W6MV71</accession>
<dbReference type="SUPFAM" id="SSF64005">
    <property type="entry name" value="Undecaprenyl diphosphate synthase"/>
    <property type="match status" value="1"/>
</dbReference>
<protein>
    <recommendedName>
        <fullName evidence="12">Alkyl transferase</fullName>
        <ecNumber evidence="12">2.5.1.-</ecNumber>
    </recommendedName>
</protein>
<keyword evidence="6" id="KW-0256">Endoplasmic reticulum</keyword>
<evidence type="ECO:0000256" key="8">
    <source>
        <dbReference type="ARBA" id="ARBA00023136"/>
    </source>
</evidence>